<dbReference type="SUPFAM" id="SSF51445">
    <property type="entry name" value="(Trans)glycosidases"/>
    <property type="match status" value="1"/>
</dbReference>
<evidence type="ECO:0000256" key="2">
    <source>
        <dbReference type="ARBA" id="ARBA00005940"/>
    </source>
</evidence>
<dbReference type="RefSeq" id="WP_380756499.1">
    <property type="nucleotide sequence ID" value="NZ_JBHSRF010000035.1"/>
</dbReference>
<accession>A0ABW1NMH6</accession>
<gene>
    <name evidence="10" type="ORF">ACFP1K_22505</name>
</gene>
<keyword evidence="11" id="KW-1185">Reference proteome</keyword>
<dbReference type="Proteomes" id="UP001596137">
    <property type="component" value="Unassembled WGS sequence"/>
</dbReference>
<evidence type="ECO:0000259" key="9">
    <source>
        <dbReference type="Pfam" id="PF08533"/>
    </source>
</evidence>
<dbReference type="SUPFAM" id="SSF52317">
    <property type="entry name" value="Class I glutamine amidotransferase-like"/>
    <property type="match status" value="1"/>
</dbReference>
<sequence length="681" mass="76257">MTTPRMHGFTRRVGGLAFGGDYNPEQWDPAVWWEDVRLMREAGVNVVSLGVFAWASLEPEPGKYEFAWLDVVMDLLHDNDIAVNLATPTAAPPVWLTHRHPEIFPIMADGERFGFGNRLHYDPSSPIYREYAANITTRLAERYSFHPALAMWHISNEYGPTAYTEAASAAFRRWLKRRYGDLGTLNEAWTTRFWSQVYTDWDQIEVPNIPRTWMNPSRILDFKRFTSDALLECYVAERDIVRSYRDDIPIATNFMRFYRHADYWRWAEEEDAAALDIYPDPAQPDSHVSAAFQYDLFRSLKGGQPWMLMEQAASAVSQWKLNVVKEPGRMRLGSLQAVSRGADSVMFFQWRASRGGQERFHSAMLPHSGPGSRTFREITGLGREAGLLAPVAGTTSRAEVAVLFDWNGWWGLEEVAGLPRNDFSYADTVMRHYTPLWERHHAVDVVSPHSDLTPYKVLVVPNAYLIDDRGVEAVTAFARDGGTVVMSFFSGVVDECNRVRPDGYPGAFRGLIGARIDEYWPARPEEEFTVRFTGGRTATATWWRDDIHLETGTALATYADGLLEGRAAVVANAYGSGRVVYFATLLEEAAFAEVLLDEVRAAGVESRFPGVPAYVECAVRENGRHEYLFLLNHDAGLPATVPLAVPGTDLLTGTPAAGEITLAPLGAAVIQTARQAPARSS</sequence>
<dbReference type="InterPro" id="IPR013780">
    <property type="entry name" value="Glyco_hydro_b"/>
</dbReference>
<dbReference type="Pfam" id="PF02449">
    <property type="entry name" value="Glyco_hydro_42"/>
    <property type="match status" value="1"/>
</dbReference>
<evidence type="ECO:0000259" key="8">
    <source>
        <dbReference type="Pfam" id="PF08532"/>
    </source>
</evidence>
<dbReference type="EC" id="3.2.1.23" evidence="3 6"/>
<dbReference type="PANTHER" id="PTHR36447">
    <property type="entry name" value="BETA-GALACTOSIDASE GANA"/>
    <property type="match status" value="1"/>
</dbReference>
<evidence type="ECO:0000256" key="4">
    <source>
        <dbReference type="ARBA" id="ARBA00022801"/>
    </source>
</evidence>
<dbReference type="PANTHER" id="PTHR36447:SF1">
    <property type="entry name" value="BETA-GALACTOSIDASE GANA"/>
    <property type="match status" value="1"/>
</dbReference>
<keyword evidence="5 6" id="KW-0326">Glycosidase</keyword>
<feature type="domain" description="Beta-galactosidase C-terminal" evidence="9">
    <location>
        <begin position="615"/>
        <end position="671"/>
    </location>
</feature>
<dbReference type="InterPro" id="IPR003476">
    <property type="entry name" value="Glyco_hydro_42"/>
</dbReference>
<dbReference type="Gene3D" id="3.40.50.880">
    <property type="match status" value="1"/>
</dbReference>
<dbReference type="EMBL" id="JBHSRF010000035">
    <property type="protein sequence ID" value="MFC6083957.1"/>
    <property type="molecule type" value="Genomic_DNA"/>
</dbReference>
<evidence type="ECO:0000313" key="10">
    <source>
        <dbReference type="EMBL" id="MFC6083957.1"/>
    </source>
</evidence>
<dbReference type="InterPro" id="IPR017853">
    <property type="entry name" value="GH"/>
</dbReference>
<dbReference type="PIRSF" id="PIRSF001084">
    <property type="entry name" value="B-galactosidase"/>
    <property type="match status" value="1"/>
</dbReference>
<evidence type="ECO:0000256" key="3">
    <source>
        <dbReference type="ARBA" id="ARBA00012756"/>
    </source>
</evidence>
<dbReference type="InterPro" id="IPR013738">
    <property type="entry name" value="Beta_galactosidase_Trimer"/>
</dbReference>
<comment type="caution">
    <text evidence="10">The sequence shown here is derived from an EMBL/GenBank/DDBJ whole genome shotgun (WGS) entry which is preliminary data.</text>
</comment>
<protein>
    <recommendedName>
        <fullName evidence="3 6">Beta-galactosidase</fullName>
        <shortName evidence="6">Beta-gal</shortName>
        <ecNumber evidence="3 6">3.2.1.23</ecNumber>
    </recommendedName>
</protein>
<dbReference type="Gene3D" id="3.20.20.80">
    <property type="entry name" value="Glycosidases"/>
    <property type="match status" value="1"/>
</dbReference>
<name>A0ABW1NMH6_9ACTN</name>
<evidence type="ECO:0000259" key="7">
    <source>
        <dbReference type="Pfam" id="PF02449"/>
    </source>
</evidence>
<organism evidence="10 11">
    <name type="scientific">Sphaerisporangium aureirubrum</name>
    <dbReference type="NCBI Taxonomy" id="1544736"/>
    <lineage>
        <taxon>Bacteria</taxon>
        <taxon>Bacillati</taxon>
        <taxon>Actinomycetota</taxon>
        <taxon>Actinomycetes</taxon>
        <taxon>Streptosporangiales</taxon>
        <taxon>Streptosporangiaceae</taxon>
        <taxon>Sphaerisporangium</taxon>
    </lineage>
</organism>
<evidence type="ECO:0000256" key="1">
    <source>
        <dbReference type="ARBA" id="ARBA00001412"/>
    </source>
</evidence>
<dbReference type="InterPro" id="IPR013529">
    <property type="entry name" value="Glyco_hydro_42_N"/>
</dbReference>
<dbReference type="CDD" id="cd03143">
    <property type="entry name" value="A4_beta-galactosidase_middle_domain"/>
    <property type="match status" value="1"/>
</dbReference>
<dbReference type="InterPro" id="IPR013739">
    <property type="entry name" value="Beta_galactosidase_C"/>
</dbReference>
<feature type="domain" description="Beta-galactosidase trimerisation" evidence="8">
    <location>
        <begin position="398"/>
        <end position="597"/>
    </location>
</feature>
<dbReference type="Pfam" id="PF08532">
    <property type="entry name" value="Glyco_hydro_42M"/>
    <property type="match status" value="1"/>
</dbReference>
<dbReference type="InterPro" id="IPR029062">
    <property type="entry name" value="Class_I_gatase-like"/>
</dbReference>
<evidence type="ECO:0000313" key="11">
    <source>
        <dbReference type="Proteomes" id="UP001596137"/>
    </source>
</evidence>
<comment type="similarity">
    <text evidence="2 6">Belongs to the glycosyl hydrolase 42 family.</text>
</comment>
<dbReference type="GO" id="GO:0004565">
    <property type="term" value="F:beta-galactosidase activity"/>
    <property type="evidence" value="ECO:0007669"/>
    <property type="project" value="UniProtKB-EC"/>
</dbReference>
<proteinExistence type="inferred from homology"/>
<evidence type="ECO:0000256" key="5">
    <source>
        <dbReference type="ARBA" id="ARBA00023295"/>
    </source>
</evidence>
<evidence type="ECO:0000256" key="6">
    <source>
        <dbReference type="PIRNR" id="PIRNR001084"/>
    </source>
</evidence>
<feature type="domain" description="Glycoside hydrolase family 42 N-terminal" evidence="7">
    <location>
        <begin position="21"/>
        <end position="384"/>
    </location>
</feature>
<comment type="catalytic activity">
    <reaction evidence="1 6">
        <text>Hydrolysis of terminal non-reducing beta-D-galactose residues in beta-D-galactosides.</text>
        <dbReference type="EC" id="3.2.1.23"/>
    </reaction>
</comment>
<dbReference type="Gene3D" id="2.60.40.1180">
    <property type="entry name" value="Golgi alpha-mannosidase II"/>
    <property type="match status" value="1"/>
</dbReference>
<keyword evidence="4 6" id="KW-0378">Hydrolase</keyword>
<reference evidence="11" key="1">
    <citation type="journal article" date="2019" name="Int. J. Syst. Evol. Microbiol.">
        <title>The Global Catalogue of Microorganisms (GCM) 10K type strain sequencing project: providing services to taxonomists for standard genome sequencing and annotation.</title>
        <authorList>
            <consortium name="The Broad Institute Genomics Platform"/>
            <consortium name="The Broad Institute Genome Sequencing Center for Infectious Disease"/>
            <person name="Wu L."/>
            <person name="Ma J."/>
        </authorList>
    </citation>
    <scope>NUCLEOTIDE SEQUENCE [LARGE SCALE GENOMIC DNA]</scope>
    <source>
        <strain evidence="11">JCM 30346</strain>
    </source>
</reference>
<dbReference type="Pfam" id="PF08533">
    <property type="entry name" value="Glyco_hydro_42C"/>
    <property type="match status" value="1"/>
</dbReference>